<evidence type="ECO:0000313" key="7">
    <source>
        <dbReference type="EMBL" id="VFS45936.1"/>
    </source>
</evidence>
<dbReference type="InterPro" id="IPR050263">
    <property type="entry name" value="Bact_Fimbrial_Adh_Pro"/>
</dbReference>
<comment type="subcellular location">
    <subcellularLocation>
        <location evidence="1">Fimbrium</location>
    </subcellularLocation>
</comment>
<dbReference type="Gene3D" id="2.60.40.1090">
    <property type="entry name" value="Fimbrial-type adhesion domain"/>
    <property type="match status" value="1"/>
</dbReference>
<dbReference type="EMBL" id="PDDX01000001">
    <property type="protein sequence ID" value="PHI28137.1"/>
    <property type="molecule type" value="Genomic_DNA"/>
</dbReference>
<protein>
    <submittedName>
        <fullName evidence="6">Fimbrial protein</fullName>
    </submittedName>
    <submittedName>
        <fullName evidence="7">P pilus assembly protein, pilin FimA</fullName>
    </submittedName>
</protein>
<dbReference type="GO" id="GO:0009289">
    <property type="term" value="C:pilus"/>
    <property type="evidence" value="ECO:0007669"/>
    <property type="project" value="UniProtKB-SubCell"/>
</dbReference>
<keyword evidence="8" id="KW-1185">Reference proteome</keyword>
<evidence type="ECO:0000256" key="1">
    <source>
        <dbReference type="ARBA" id="ARBA00004561"/>
    </source>
</evidence>
<dbReference type="OrthoDB" id="6466753at2"/>
<evidence type="ECO:0000313" key="8">
    <source>
        <dbReference type="Proteomes" id="UP000224974"/>
    </source>
</evidence>
<gene>
    <name evidence="6" type="ORF">CRN84_01650</name>
    <name evidence="7" type="ORF">NCTC12282_00823</name>
</gene>
<dbReference type="PANTHER" id="PTHR33420:SF3">
    <property type="entry name" value="FIMBRIAL SUBUNIT ELFA"/>
    <property type="match status" value="1"/>
</dbReference>
<dbReference type="AlphaFoldDB" id="A0A2C6DG01"/>
<accession>A0A2C6DG01</accession>
<name>A0A2C6DG01_9GAMM</name>
<dbReference type="Proteomes" id="UP000224974">
    <property type="component" value="Unassembled WGS sequence"/>
</dbReference>
<reference evidence="6" key="2">
    <citation type="submission" date="2017-09" db="EMBL/GenBank/DDBJ databases">
        <title>FDA dAtabase for Regulatory Grade micrObial Sequences (FDA-ARGOS): Supporting development and validation of Infectious Disease Dx tests.</title>
        <authorList>
            <person name="Minogue T."/>
            <person name="Wolcott M."/>
            <person name="Wasieloski L."/>
            <person name="Aguilar W."/>
            <person name="Moore D."/>
            <person name="Tallon L.J."/>
            <person name="Sadzewicz L."/>
            <person name="Ott S."/>
            <person name="Zhao X."/>
            <person name="Nagaraj S."/>
            <person name="Vavikolanu K."/>
            <person name="Aluvathingal J."/>
            <person name="Nadendla S."/>
            <person name="Sichtig H."/>
        </authorList>
    </citation>
    <scope>NUCLEOTIDE SEQUENCE</scope>
    <source>
        <strain evidence="6">FDAARGOS_387</strain>
    </source>
</reference>
<feature type="chain" id="PRO_5036036588" evidence="5">
    <location>
        <begin position="27"/>
        <end position="183"/>
    </location>
</feature>
<keyword evidence="3 5" id="KW-0732">Signal</keyword>
<organism evidence="6 8">
    <name type="scientific">Budvicia aquatica</name>
    <dbReference type="NCBI Taxonomy" id="82979"/>
    <lineage>
        <taxon>Bacteria</taxon>
        <taxon>Pseudomonadati</taxon>
        <taxon>Pseudomonadota</taxon>
        <taxon>Gammaproteobacteria</taxon>
        <taxon>Enterobacterales</taxon>
        <taxon>Budviciaceae</taxon>
        <taxon>Budvicia</taxon>
    </lineage>
</organism>
<dbReference type="SUPFAM" id="SSF49401">
    <property type="entry name" value="Bacterial adhesins"/>
    <property type="match status" value="1"/>
</dbReference>
<evidence type="ECO:0000256" key="5">
    <source>
        <dbReference type="SAM" id="SignalP"/>
    </source>
</evidence>
<reference evidence="8" key="1">
    <citation type="submission" date="2017-09" db="EMBL/GenBank/DDBJ databases">
        <title>FDA dAtabase for Regulatory Grade micrObial Sequences (FDA-ARGOS): Supporting development and validation of Infectious Disease Dx tests.</title>
        <authorList>
            <person name="Minogue T."/>
            <person name="Wolcott M."/>
            <person name="Wasieloski L."/>
            <person name="Aguilar W."/>
            <person name="Moore D."/>
            <person name="Tallon L."/>
            <person name="Sadzewicz L."/>
            <person name="Ott S."/>
            <person name="Zhao X."/>
            <person name="Nagaraj S."/>
            <person name="Vavikolanu K."/>
            <person name="Aluvathingal J."/>
            <person name="Nadendla S."/>
            <person name="Sichtig H."/>
        </authorList>
    </citation>
    <scope>NUCLEOTIDE SEQUENCE [LARGE SCALE GENOMIC DNA]</scope>
    <source>
        <strain evidence="8">FDAARGOS_387</strain>
    </source>
</reference>
<dbReference type="InterPro" id="IPR036937">
    <property type="entry name" value="Adhesion_dom_fimbrial_sf"/>
</dbReference>
<feature type="signal peptide" evidence="5">
    <location>
        <begin position="1"/>
        <end position="26"/>
    </location>
</feature>
<dbReference type="GO" id="GO:0043709">
    <property type="term" value="P:cell adhesion involved in single-species biofilm formation"/>
    <property type="evidence" value="ECO:0007669"/>
    <property type="project" value="TreeGrafter"/>
</dbReference>
<sequence length="183" mass="19165">MFFIIQHYKTVLLLLFASLTPATGLAATNSVTVTFEASFYARTCKIDVSEPLIEYDKVHAQNIVGSDNGKFSALTREIILTLSECTGTGSLGGSSVIVSGNTVVVNGQSLFKDGGSAQGVGVKLTSNGATKTNRDSVWDLTSSSAESDRQPVELALSCGGCSNTDSITTGDFQASMTFTVITN</sequence>
<dbReference type="PANTHER" id="PTHR33420">
    <property type="entry name" value="FIMBRIAL SUBUNIT ELFA-RELATED"/>
    <property type="match status" value="1"/>
</dbReference>
<evidence type="ECO:0000256" key="4">
    <source>
        <dbReference type="ARBA" id="ARBA00023263"/>
    </source>
</evidence>
<evidence type="ECO:0000256" key="2">
    <source>
        <dbReference type="ARBA" id="ARBA00006671"/>
    </source>
</evidence>
<evidence type="ECO:0000313" key="6">
    <source>
        <dbReference type="EMBL" id="PHI28137.1"/>
    </source>
</evidence>
<evidence type="ECO:0000256" key="3">
    <source>
        <dbReference type="ARBA" id="ARBA00022729"/>
    </source>
</evidence>
<proteinExistence type="inferred from homology"/>
<dbReference type="Proteomes" id="UP000373449">
    <property type="component" value="Unassembled WGS sequence"/>
</dbReference>
<dbReference type="InterPro" id="IPR008966">
    <property type="entry name" value="Adhesion_dom_sf"/>
</dbReference>
<keyword evidence="4" id="KW-0281">Fimbrium</keyword>
<reference evidence="7 9" key="3">
    <citation type="submission" date="2019-03" db="EMBL/GenBank/DDBJ databases">
        <authorList>
            <consortium name="Pathogen Informatics"/>
        </authorList>
    </citation>
    <scope>NUCLEOTIDE SEQUENCE [LARGE SCALE GENOMIC DNA]</scope>
    <source>
        <strain evidence="7 9">NCTC12282</strain>
    </source>
</reference>
<evidence type="ECO:0000313" key="9">
    <source>
        <dbReference type="Proteomes" id="UP000373449"/>
    </source>
</evidence>
<dbReference type="EMBL" id="CAADJA010000002">
    <property type="protein sequence ID" value="VFS45936.1"/>
    <property type="molecule type" value="Genomic_DNA"/>
</dbReference>
<comment type="similarity">
    <text evidence="2">Belongs to the fimbrial protein family.</text>
</comment>
<dbReference type="STRING" id="1111728.GCA_000427805_02635"/>
<dbReference type="RefSeq" id="WP_051323176.1">
    <property type="nucleotide sequence ID" value="NZ_CAADJA010000002.1"/>
</dbReference>